<accession>A0AAD3H3G4</accession>
<name>A0AAD3H3G4_9STRA</name>
<evidence type="ECO:0000256" key="3">
    <source>
        <dbReference type="ARBA" id="ARBA00022547"/>
    </source>
</evidence>
<proteinExistence type="predicted"/>
<feature type="domain" description="Immune mapped protein 2 N-terminal" evidence="9">
    <location>
        <begin position="572"/>
        <end position="655"/>
    </location>
</feature>
<gene>
    <name evidence="11" type="ORF">CTEN210_05005</name>
</gene>
<dbReference type="Proteomes" id="UP001054902">
    <property type="component" value="Unassembled WGS sequence"/>
</dbReference>
<keyword evidence="2" id="KW-0813">Transport</keyword>
<keyword evidence="7" id="KW-0472">Membrane</keyword>
<keyword evidence="3" id="KW-0138">CF(0)</keyword>
<evidence type="ECO:0000256" key="6">
    <source>
        <dbReference type="ARBA" id="ARBA00023128"/>
    </source>
</evidence>
<dbReference type="InterPro" id="IPR040785">
    <property type="entry name" value="IMP1-like_C"/>
</dbReference>
<dbReference type="GO" id="GO:0015078">
    <property type="term" value="F:proton transmembrane transporter activity"/>
    <property type="evidence" value="ECO:0007669"/>
    <property type="project" value="InterPro"/>
</dbReference>
<evidence type="ECO:0000259" key="9">
    <source>
        <dbReference type="Pfam" id="PF18590"/>
    </source>
</evidence>
<dbReference type="GO" id="GO:0045259">
    <property type="term" value="C:proton-transporting ATP synthase complex"/>
    <property type="evidence" value="ECO:0007669"/>
    <property type="project" value="UniProtKB-KW"/>
</dbReference>
<reference evidence="11 12" key="1">
    <citation type="journal article" date="2021" name="Sci. Rep.">
        <title>The genome of the diatom Chaetoceros tenuissimus carries an ancient integrated fragment of an extant virus.</title>
        <authorList>
            <person name="Hongo Y."/>
            <person name="Kimura K."/>
            <person name="Takaki Y."/>
            <person name="Yoshida Y."/>
            <person name="Baba S."/>
            <person name="Kobayashi G."/>
            <person name="Nagasaki K."/>
            <person name="Hano T."/>
            <person name="Tomaru Y."/>
        </authorList>
    </citation>
    <scope>NUCLEOTIDE SEQUENCE [LARGE SCALE GENOMIC DNA]</scope>
    <source>
        <strain evidence="11 12">NIES-3715</strain>
    </source>
</reference>
<feature type="compositionally biased region" description="Polar residues" evidence="8">
    <location>
        <begin position="438"/>
        <end position="447"/>
    </location>
</feature>
<evidence type="ECO:0000256" key="4">
    <source>
        <dbReference type="ARBA" id="ARBA00022781"/>
    </source>
</evidence>
<feature type="domain" description="Immune Mapped Protein 1-like C-terminal" evidence="10">
    <location>
        <begin position="675"/>
        <end position="729"/>
    </location>
</feature>
<feature type="compositionally biased region" description="Polar residues" evidence="8">
    <location>
        <begin position="521"/>
        <end position="548"/>
    </location>
</feature>
<keyword evidence="6" id="KW-0496">Mitochondrion</keyword>
<dbReference type="AlphaFoldDB" id="A0AAD3H3G4"/>
<evidence type="ECO:0000259" key="10">
    <source>
        <dbReference type="Pfam" id="PF18591"/>
    </source>
</evidence>
<dbReference type="Pfam" id="PF05405">
    <property type="entry name" value="Mt_ATP-synt_B"/>
    <property type="match status" value="1"/>
</dbReference>
<keyword evidence="5" id="KW-0406">Ion transport</keyword>
<feature type="compositionally biased region" description="Low complexity" evidence="8">
    <location>
        <begin position="372"/>
        <end position="384"/>
    </location>
</feature>
<dbReference type="Pfam" id="PF18590">
    <property type="entry name" value="IMP2_N"/>
    <property type="match status" value="1"/>
</dbReference>
<evidence type="ECO:0000256" key="7">
    <source>
        <dbReference type="ARBA" id="ARBA00023136"/>
    </source>
</evidence>
<evidence type="ECO:0000256" key="8">
    <source>
        <dbReference type="SAM" id="MobiDB-lite"/>
    </source>
</evidence>
<feature type="region of interest" description="Disordered" evidence="8">
    <location>
        <begin position="308"/>
        <end position="566"/>
    </location>
</feature>
<keyword evidence="12" id="KW-1185">Reference proteome</keyword>
<keyword evidence="4" id="KW-0375">Hydrogen ion transport</keyword>
<dbReference type="InterPro" id="IPR008688">
    <property type="entry name" value="ATP_synth_Bsub_B/MI25"/>
</dbReference>
<feature type="compositionally biased region" description="Acidic residues" evidence="8">
    <location>
        <begin position="385"/>
        <end position="404"/>
    </location>
</feature>
<organism evidence="11 12">
    <name type="scientific">Chaetoceros tenuissimus</name>
    <dbReference type="NCBI Taxonomy" id="426638"/>
    <lineage>
        <taxon>Eukaryota</taxon>
        <taxon>Sar</taxon>
        <taxon>Stramenopiles</taxon>
        <taxon>Ochrophyta</taxon>
        <taxon>Bacillariophyta</taxon>
        <taxon>Coscinodiscophyceae</taxon>
        <taxon>Chaetocerotophycidae</taxon>
        <taxon>Chaetocerotales</taxon>
        <taxon>Chaetocerotaceae</taxon>
        <taxon>Chaetoceros</taxon>
    </lineage>
</organism>
<evidence type="ECO:0000256" key="2">
    <source>
        <dbReference type="ARBA" id="ARBA00022448"/>
    </source>
</evidence>
<feature type="compositionally biased region" description="Basic residues" evidence="8">
    <location>
        <begin position="340"/>
        <end position="349"/>
    </location>
</feature>
<feature type="compositionally biased region" description="Basic and acidic residues" evidence="8">
    <location>
        <begin position="417"/>
        <end position="426"/>
    </location>
</feature>
<feature type="compositionally biased region" description="Basic and acidic residues" evidence="8">
    <location>
        <begin position="316"/>
        <end position="326"/>
    </location>
</feature>
<dbReference type="GO" id="GO:0031966">
    <property type="term" value="C:mitochondrial membrane"/>
    <property type="evidence" value="ECO:0007669"/>
    <property type="project" value="UniProtKB-SubCell"/>
</dbReference>
<feature type="compositionally biased region" description="Polar residues" evidence="8">
    <location>
        <begin position="495"/>
        <end position="511"/>
    </location>
</feature>
<dbReference type="EMBL" id="BLLK01000028">
    <property type="protein sequence ID" value="GFH48529.1"/>
    <property type="molecule type" value="Genomic_DNA"/>
</dbReference>
<feature type="region of interest" description="Disordered" evidence="8">
    <location>
        <begin position="231"/>
        <end position="265"/>
    </location>
</feature>
<evidence type="ECO:0000313" key="12">
    <source>
        <dbReference type="Proteomes" id="UP001054902"/>
    </source>
</evidence>
<comment type="caution">
    <text evidence="11">The sequence shown here is derived from an EMBL/GenBank/DDBJ whole genome shotgun (WGS) entry which is preliminary data.</text>
</comment>
<evidence type="ECO:0000256" key="5">
    <source>
        <dbReference type="ARBA" id="ARBA00023065"/>
    </source>
</evidence>
<evidence type="ECO:0000256" key="1">
    <source>
        <dbReference type="ARBA" id="ARBA00004325"/>
    </source>
</evidence>
<dbReference type="Pfam" id="PF18591">
    <property type="entry name" value="IMP2_C"/>
    <property type="match status" value="1"/>
</dbReference>
<sequence length="730" mass="81267">MLAISPSRTFQSTASAASNHTKVKLPIEEAVKADFPPGCKVLCFDDEGFRVGIVKNVLISISLPSQKTYGTFYEVEMKSNTSDANILGVFSNTDLRLTPGCPIEVSNEYFGSVFKFNKDGGKVKGTILGSFEIPPSRCNRCAQKDKSPVTRKFCYSVRVKFNGMDEAIEAHGVPPEFISVISAHNTSKRSDDSTINSNSLYGPGSGSILLGGGMYNAPQVVFDDFKENISNVPRNHMPLRSPSNRSKKPTPEDMPFNAQETSFRSSVEDGVFQEHFNESFNVMYQHESNTKAFGQLLSNGNREMYDSETASSFEEMNPKRATESPRGRGRRPRSQSMSRNRSHSRRSQSRTRIYDAKSSRSSRSNRIPQEPPKQQQIQLSSSEESMNDYEEDNTNLSFEEEFDGQDMRGIRRKAKRRDSLSRKIVDESSDEEQEKGETQTSEQQTPRARNYQEIADFAQDQPGNIEMPNLPEIKSPTPPPPSTPAKKTSAPKENATPSSTKKFGKSWTPSFDASGEEIQDLASQVSAQKTVTVPQTPSSQKKQRSFTPVRQPVPTKSEEQSTMSLESGKEAEGCYLIFDPASGGTLRIKFSKTIVEGAIGFWKAGPGKKIQGFKFTQNQGRSDLVKDIAGKDYKKKYFNGWCQFVKLAKQYKGTLCKWSEHERIELDMYVFYSDSCEIKKIEDGQLFNVADIDAVSCLPKGNITYSGMKTGEYGTFINRGDGAGASLAVK</sequence>
<evidence type="ECO:0000313" key="11">
    <source>
        <dbReference type="EMBL" id="GFH48529.1"/>
    </source>
</evidence>
<dbReference type="InterPro" id="IPR040955">
    <property type="entry name" value="IMP2_N"/>
</dbReference>
<dbReference type="GO" id="GO:0015986">
    <property type="term" value="P:proton motive force-driven ATP synthesis"/>
    <property type="evidence" value="ECO:0007669"/>
    <property type="project" value="InterPro"/>
</dbReference>
<protein>
    <submittedName>
        <fullName evidence="11">Uncharacterized protein</fullName>
    </submittedName>
</protein>
<comment type="subcellular location">
    <subcellularLocation>
        <location evidence="1">Mitochondrion membrane</location>
    </subcellularLocation>
</comment>